<dbReference type="PANTHER" id="PTHR12669:SF4">
    <property type="entry name" value="EUKARYOTIC TRANSLATION INITIATION FACTOR 4E-BINDING PROTEIN 2"/>
    <property type="match status" value="1"/>
</dbReference>
<dbReference type="Ensembl" id="ENSACOT00000019996.1">
    <property type="protein sequence ID" value="ENSACOP00000019306.1"/>
    <property type="gene ID" value="ENSACOG00000013287.1"/>
</dbReference>
<dbReference type="AlphaFoldDB" id="A0A8B9GBZ9"/>
<name>A0A8B9GBZ9_9PSIT</name>
<evidence type="ECO:0000256" key="3">
    <source>
        <dbReference type="ARBA" id="ARBA00023193"/>
    </source>
</evidence>
<dbReference type="InterPro" id="IPR008606">
    <property type="entry name" value="EIF4EBP"/>
</dbReference>
<organism evidence="5 6">
    <name type="scientific">Amazona collaria</name>
    <name type="common">yellow-billed parrot</name>
    <dbReference type="NCBI Taxonomy" id="241587"/>
    <lineage>
        <taxon>Eukaryota</taxon>
        <taxon>Metazoa</taxon>
        <taxon>Chordata</taxon>
        <taxon>Craniata</taxon>
        <taxon>Vertebrata</taxon>
        <taxon>Euteleostomi</taxon>
        <taxon>Archelosauria</taxon>
        <taxon>Archosauria</taxon>
        <taxon>Dinosauria</taxon>
        <taxon>Saurischia</taxon>
        <taxon>Theropoda</taxon>
        <taxon>Coelurosauria</taxon>
        <taxon>Aves</taxon>
        <taxon>Neognathae</taxon>
        <taxon>Neoaves</taxon>
        <taxon>Telluraves</taxon>
        <taxon>Australaves</taxon>
        <taxon>Psittaciformes</taxon>
        <taxon>Psittacidae</taxon>
        <taxon>Amazona</taxon>
    </lineage>
</organism>
<dbReference type="Pfam" id="PF05456">
    <property type="entry name" value="eIF_4EBP"/>
    <property type="match status" value="1"/>
</dbReference>
<keyword evidence="2" id="KW-0810">Translation regulation</keyword>
<protein>
    <submittedName>
        <fullName evidence="5">Eukaryotic translation initiation factor 4E binding protein 2</fullName>
    </submittedName>
</protein>
<keyword evidence="6" id="KW-1185">Reference proteome</keyword>
<dbReference type="Proteomes" id="UP000694522">
    <property type="component" value="Unplaced"/>
</dbReference>
<dbReference type="GO" id="GO:0008190">
    <property type="term" value="F:eukaryotic initiation factor 4E binding"/>
    <property type="evidence" value="ECO:0007669"/>
    <property type="project" value="InterPro"/>
</dbReference>
<feature type="region of interest" description="Disordered" evidence="4">
    <location>
        <begin position="65"/>
        <end position="111"/>
    </location>
</feature>
<keyword evidence="3" id="KW-0652">Protein synthesis inhibitor</keyword>
<dbReference type="GO" id="GO:0045947">
    <property type="term" value="P:negative regulation of translational initiation"/>
    <property type="evidence" value="ECO:0007669"/>
    <property type="project" value="InterPro"/>
</dbReference>
<evidence type="ECO:0000256" key="2">
    <source>
        <dbReference type="ARBA" id="ARBA00022845"/>
    </source>
</evidence>
<dbReference type="GO" id="GO:0005737">
    <property type="term" value="C:cytoplasm"/>
    <property type="evidence" value="ECO:0007669"/>
    <property type="project" value="TreeGrafter"/>
</dbReference>
<evidence type="ECO:0000256" key="1">
    <source>
        <dbReference type="ARBA" id="ARBA00005480"/>
    </source>
</evidence>
<evidence type="ECO:0000256" key="4">
    <source>
        <dbReference type="SAM" id="MobiDB-lite"/>
    </source>
</evidence>
<evidence type="ECO:0000313" key="6">
    <source>
        <dbReference type="Proteomes" id="UP000694522"/>
    </source>
</evidence>
<sequence>MSSAGGRQPSESRAIPTRTVALSDVAQLPPDYCTTPGGTLFSTTPGGTRIIYDRKFLLDRRNSPMAQTPPCHLPSIPGVTSPGSAGEEPKVDANNLNHQEGKPSMGKGPPGWGERIWDGRIWGGGLTPLMHVSLLLARGRCSVRDGYLSGNHGEAATPQTCEHPIRLSRIHPSEVEAAAVLAGTPLPACLPPSFQGHSSGFSPFLGDQSQHALDRASLLDPALFLLLCPLTA</sequence>
<reference evidence="5" key="2">
    <citation type="submission" date="2025-09" db="UniProtKB">
        <authorList>
            <consortium name="Ensembl"/>
        </authorList>
    </citation>
    <scope>IDENTIFICATION</scope>
</reference>
<evidence type="ECO:0000313" key="5">
    <source>
        <dbReference type="Ensembl" id="ENSACOP00000019306.1"/>
    </source>
</evidence>
<comment type="similarity">
    <text evidence="1">Belongs to the eIF4E-binding protein family.</text>
</comment>
<proteinExistence type="inferred from homology"/>
<reference evidence="5" key="1">
    <citation type="submission" date="2025-08" db="UniProtKB">
        <authorList>
            <consortium name="Ensembl"/>
        </authorList>
    </citation>
    <scope>IDENTIFICATION</scope>
</reference>
<accession>A0A8B9GBZ9</accession>
<dbReference type="PANTHER" id="PTHR12669">
    <property type="entry name" value="EUKARYOTIC TRANSLATION INITIATION FACTOR 4E-BINDING PROTEIN"/>
    <property type="match status" value="1"/>
</dbReference>